<dbReference type="GO" id="GO:0030976">
    <property type="term" value="F:thiamine pyrophosphate binding"/>
    <property type="evidence" value="ECO:0007669"/>
    <property type="project" value="InterPro"/>
</dbReference>
<gene>
    <name evidence="11" type="ORF">T265_08071</name>
</gene>
<evidence type="ECO:0000313" key="12">
    <source>
        <dbReference type="Proteomes" id="UP000054324"/>
    </source>
</evidence>
<evidence type="ECO:0000256" key="2">
    <source>
        <dbReference type="ARBA" id="ARBA00001964"/>
    </source>
</evidence>
<dbReference type="STRING" id="6198.A0A074ZF23"/>
<dbReference type="PANTHER" id="PTHR18968">
    <property type="entry name" value="THIAMINE PYROPHOSPHATE ENZYMES"/>
    <property type="match status" value="1"/>
</dbReference>
<dbReference type="Pfam" id="PF02775">
    <property type="entry name" value="TPP_enzyme_C"/>
    <property type="match status" value="1"/>
</dbReference>
<dbReference type="GO" id="GO:0005948">
    <property type="term" value="C:acetolactate synthase complex"/>
    <property type="evidence" value="ECO:0007669"/>
    <property type="project" value="TreeGrafter"/>
</dbReference>
<keyword evidence="6" id="KW-0786">Thiamine pyrophosphate</keyword>
<feature type="domain" description="Thiamine pyrophosphate enzyme TPP-binding" evidence="9">
    <location>
        <begin position="438"/>
        <end position="540"/>
    </location>
</feature>
<organism evidence="11 12">
    <name type="scientific">Opisthorchis viverrini</name>
    <name type="common">Southeast Asian liver fluke</name>
    <dbReference type="NCBI Taxonomy" id="6198"/>
    <lineage>
        <taxon>Eukaryota</taxon>
        <taxon>Metazoa</taxon>
        <taxon>Spiralia</taxon>
        <taxon>Lophotrochozoa</taxon>
        <taxon>Platyhelminthes</taxon>
        <taxon>Trematoda</taxon>
        <taxon>Digenea</taxon>
        <taxon>Opisthorchiida</taxon>
        <taxon>Opisthorchiata</taxon>
        <taxon>Opisthorchiidae</taxon>
        <taxon>Opisthorchis</taxon>
    </lineage>
</organism>
<dbReference type="AlphaFoldDB" id="A0A074ZF23"/>
<dbReference type="Pfam" id="PF02776">
    <property type="entry name" value="TPP_enzyme_N"/>
    <property type="match status" value="1"/>
</dbReference>
<keyword evidence="5" id="KW-0479">Metal-binding</keyword>
<accession>A0A074ZF23</accession>
<evidence type="ECO:0000259" key="10">
    <source>
        <dbReference type="Pfam" id="PF02776"/>
    </source>
</evidence>
<evidence type="ECO:0000313" key="11">
    <source>
        <dbReference type="EMBL" id="KER24227.1"/>
    </source>
</evidence>
<sequence>MWVVASVSVILVGFLWFLLKKLKKYVIFELDQNSSHHGGELVADVLRAHGVPFIFTLCGGHISPILVAAELRKIRVIDVRHEATAVFAADAVSRLSGKVGVAVVTAGPGLTNTVTAVKNAQMAESPVVLLAGAAAGLLRGRGSLQDIDQISLFRSLCKWSGRVSRVKDIVPLLCKAFCEAQSGTPGPVLVELPIDTLYPYKLVRQHFRITDSVKSLSQRFTNWYLRFYLFRLFANGFQIKPCSPDEEPTSIPVLTPLVPQPSESQTNKLVCLLAYAQRPIAIVGSQALLPPYDAQTTSENVKSLRIPVYMTGMARGLLGRRHPCAFRHARRAALREADLILLADIFWRPHLAVRADVGTTLNAVAERLNERFPCSSAFRCPQEWIDELQTREDHRDEEIRQNTLTQPQERTNPLAVLWALEHHGLPSSEHEDCIIVADGGDFVGSAAYILRPRGPLSWLDPGPFGTLGVGGGFALGAKLCRPKATVWVVYGDGSAGYSLAEWDTMARHHAPAIAVIGNDGCWSQIARDQVGLFGSSVACTLSSLRYDVIGAAYAGSQSAILDYREAESHWSDHGGAFVVNRGNFAAIGQVFEEAKLMSDKGEPSVINCVIAPSAFREGSISL</sequence>
<comment type="cofactor">
    <cofactor evidence="1">
        <name>Mg(2+)</name>
        <dbReference type="ChEBI" id="CHEBI:18420"/>
    </cofactor>
</comment>
<dbReference type="InterPro" id="IPR000399">
    <property type="entry name" value="TPP-bd_CS"/>
</dbReference>
<dbReference type="GO" id="GO:0000287">
    <property type="term" value="F:magnesium ion binding"/>
    <property type="evidence" value="ECO:0007669"/>
    <property type="project" value="InterPro"/>
</dbReference>
<dbReference type="OrthoDB" id="16262at2759"/>
<dbReference type="SUPFAM" id="SSF52467">
    <property type="entry name" value="DHS-like NAD/FAD-binding domain"/>
    <property type="match status" value="1"/>
</dbReference>
<evidence type="ECO:0000256" key="8">
    <source>
        <dbReference type="ARBA" id="ARBA00048767"/>
    </source>
</evidence>
<protein>
    <recommendedName>
        <fullName evidence="4">2-hydroxyacyl-CoA lyase 2</fullName>
    </recommendedName>
    <alternativeName>
        <fullName evidence="7">IlvB-like protein</fullName>
    </alternativeName>
</protein>
<dbReference type="InterPro" id="IPR011766">
    <property type="entry name" value="TPP_enzyme_TPP-bd"/>
</dbReference>
<dbReference type="Gene3D" id="3.40.50.1220">
    <property type="entry name" value="TPP-binding domain"/>
    <property type="match status" value="1"/>
</dbReference>
<evidence type="ECO:0000256" key="3">
    <source>
        <dbReference type="ARBA" id="ARBA00007812"/>
    </source>
</evidence>
<reference evidence="11 12" key="1">
    <citation type="submission" date="2013-11" db="EMBL/GenBank/DDBJ databases">
        <title>Opisthorchis viverrini - life in the bile duct.</title>
        <authorList>
            <person name="Young N.D."/>
            <person name="Nagarajan N."/>
            <person name="Lin S.J."/>
            <person name="Korhonen P.K."/>
            <person name="Jex A.R."/>
            <person name="Hall R.S."/>
            <person name="Safavi-Hemami H."/>
            <person name="Kaewkong W."/>
            <person name="Bertrand D."/>
            <person name="Gao S."/>
            <person name="Seet Q."/>
            <person name="Wongkham S."/>
            <person name="Teh B.T."/>
            <person name="Wongkham C."/>
            <person name="Intapan P.M."/>
            <person name="Maleewong W."/>
            <person name="Yang X."/>
            <person name="Hu M."/>
            <person name="Wang Z."/>
            <person name="Hofmann A."/>
            <person name="Sternberg P.W."/>
            <person name="Tan P."/>
            <person name="Wang J."/>
            <person name="Gasser R.B."/>
        </authorList>
    </citation>
    <scope>NUCLEOTIDE SEQUENCE [LARGE SCALE GENOMIC DNA]</scope>
</reference>
<name>A0A074ZF23_OPIVI</name>
<evidence type="ECO:0000256" key="7">
    <source>
        <dbReference type="ARBA" id="ARBA00030510"/>
    </source>
</evidence>
<dbReference type="EMBL" id="KL596818">
    <property type="protein sequence ID" value="KER24227.1"/>
    <property type="molecule type" value="Genomic_DNA"/>
</dbReference>
<dbReference type="RefSeq" id="XP_009172030.1">
    <property type="nucleotide sequence ID" value="XM_009173766.1"/>
</dbReference>
<dbReference type="PROSITE" id="PS00187">
    <property type="entry name" value="TPP_ENZYMES"/>
    <property type="match status" value="1"/>
</dbReference>
<dbReference type="GO" id="GO:0003984">
    <property type="term" value="F:acetolactate synthase activity"/>
    <property type="evidence" value="ECO:0007669"/>
    <property type="project" value="TreeGrafter"/>
</dbReference>
<dbReference type="SUPFAM" id="SSF52518">
    <property type="entry name" value="Thiamin diphosphate-binding fold (THDP-binding)"/>
    <property type="match status" value="2"/>
</dbReference>
<dbReference type="CDD" id="cd07035">
    <property type="entry name" value="TPP_PYR_POX_like"/>
    <property type="match status" value="1"/>
</dbReference>
<dbReference type="FunFam" id="3.40.50.970:FF:000007">
    <property type="entry name" value="Acetolactate synthase"/>
    <property type="match status" value="1"/>
</dbReference>
<dbReference type="KEGG" id="ovi:T265_08071"/>
<dbReference type="CTD" id="20322250"/>
<dbReference type="CDD" id="cd02004">
    <property type="entry name" value="TPP_BZL_OCoD_HPCL"/>
    <property type="match status" value="1"/>
</dbReference>
<comment type="catalytic activity">
    <reaction evidence="8">
        <text>(2R)-hydroxyhexadecanoyl-CoA = pentadecanal + formyl-CoA</text>
        <dbReference type="Rhea" id="RHEA:55212"/>
        <dbReference type="ChEBI" id="CHEBI:17302"/>
        <dbReference type="ChEBI" id="CHEBI:57376"/>
        <dbReference type="ChEBI" id="CHEBI:138654"/>
    </reaction>
    <physiologicalReaction direction="left-to-right" evidence="8">
        <dbReference type="Rhea" id="RHEA:55213"/>
    </physiologicalReaction>
</comment>
<dbReference type="GeneID" id="20322250"/>
<dbReference type="PANTHER" id="PTHR18968:SF166">
    <property type="entry name" value="2-HYDROXYACYL-COA LYASE 2"/>
    <property type="match status" value="1"/>
</dbReference>
<evidence type="ECO:0000256" key="5">
    <source>
        <dbReference type="ARBA" id="ARBA00022723"/>
    </source>
</evidence>
<dbReference type="Gene3D" id="3.40.50.970">
    <property type="match status" value="2"/>
</dbReference>
<dbReference type="InterPro" id="IPR029035">
    <property type="entry name" value="DHS-like_NAD/FAD-binding_dom"/>
</dbReference>
<dbReference type="GO" id="GO:0009099">
    <property type="term" value="P:L-valine biosynthetic process"/>
    <property type="evidence" value="ECO:0007669"/>
    <property type="project" value="TreeGrafter"/>
</dbReference>
<dbReference type="GO" id="GO:0009097">
    <property type="term" value="P:isoleucine biosynthetic process"/>
    <property type="evidence" value="ECO:0007669"/>
    <property type="project" value="TreeGrafter"/>
</dbReference>
<comment type="cofactor">
    <cofactor evidence="2">
        <name>thiamine diphosphate</name>
        <dbReference type="ChEBI" id="CHEBI:58937"/>
    </cofactor>
</comment>
<dbReference type="InterPro" id="IPR029061">
    <property type="entry name" value="THDP-binding"/>
</dbReference>
<proteinExistence type="inferred from homology"/>
<dbReference type="Proteomes" id="UP000054324">
    <property type="component" value="Unassembled WGS sequence"/>
</dbReference>
<dbReference type="GO" id="GO:0050660">
    <property type="term" value="F:flavin adenine dinucleotide binding"/>
    <property type="evidence" value="ECO:0007669"/>
    <property type="project" value="TreeGrafter"/>
</dbReference>
<comment type="similarity">
    <text evidence="3">Belongs to the TPP enzyme family.</text>
</comment>
<dbReference type="InterPro" id="IPR045229">
    <property type="entry name" value="TPP_enz"/>
</dbReference>
<evidence type="ECO:0000256" key="6">
    <source>
        <dbReference type="ARBA" id="ARBA00023052"/>
    </source>
</evidence>
<dbReference type="InterPro" id="IPR012001">
    <property type="entry name" value="Thiamin_PyroP_enz_TPP-bd_dom"/>
</dbReference>
<evidence type="ECO:0000256" key="1">
    <source>
        <dbReference type="ARBA" id="ARBA00001946"/>
    </source>
</evidence>
<evidence type="ECO:0000259" key="9">
    <source>
        <dbReference type="Pfam" id="PF02775"/>
    </source>
</evidence>
<evidence type="ECO:0000256" key="4">
    <source>
        <dbReference type="ARBA" id="ARBA00018936"/>
    </source>
</evidence>
<keyword evidence="12" id="KW-1185">Reference proteome</keyword>
<feature type="domain" description="Thiamine pyrophosphate enzyme N-terminal TPP-binding" evidence="10">
    <location>
        <begin position="37"/>
        <end position="151"/>
    </location>
</feature>